<name>A0A6S6ZAW9_9BURK</name>
<keyword evidence="3" id="KW-1185">Reference proteome</keyword>
<dbReference type="SUPFAM" id="SSF53756">
    <property type="entry name" value="UDP-Glycosyltransferase/glycogen phosphorylase"/>
    <property type="match status" value="1"/>
</dbReference>
<dbReference type="Proteomes" id="UP000494269">
    <property type="component" value="Unassembled WGS sequence"/>
</dbReference>
<feature type="domain" description="Spore protein YkvP/CgeB glycosyl transferase-like" evidence="1">
    <location>
        <begin position="434"/>
        <end position="546"/>
    </location>
</feature>
<evidence type="ECO:0000259" key="1">
    <source>
        <dbReference type="Pfam" id="PF13524"/>
    </source>
</evidence>
<evidence type="ECO:0000313" key="2">
    <source>
        <dbReference type="EMBL" id="CAB3669166.1"/>
    </source>
</evidence>
<dbReference type="InterPro" id="IPR055259">
    <property type="entry name" value="YkvP/CgeB_Glyco_trans-like"/>
</dbReference>
<dbReference type="EMBL" id="CADIJQ010000001">
    <property type="protein sequence ID" value="CAB3669166.1"/>
    <property type="molecule type" value="Genomic_DNA"/>
</dbReference>
<dbReference type="Pfam" id="PF13524">
    <property type="entry name" value="Glyco_trans_1_2"/>
    <property type="match status" value="1"/>
</dbReference>
<reference evidence="2 3" key="1">
    <citation type="submission" date="2020-04" db="EMBL/GenBank/DDBJ databases">
        <authorList>
            <person name="De Canck E."/>
        </authorList>
    </citation>
    <scope>NUCLEOTIDE SEQUENCE [LARGE SCALE GENOMIC DNA]</scope>
    <source>
        <strain evidence="2 3">LMG 3441</strain>
    </source>
</reference>
<gene>
    <name evidence="2" type="ORF">LMG3441_00977</name>
</gene>
<dbReference type="AlphaFoldDB" id="A0A6S6ZAW9"/>
<evidence type="ECO:0000313" key="3">
    <source>
        <dbReference type="Proteomes" id="UP000494269"/>
    </source>
</evidence>
<sequence>MSITRQAYDEYMRGNFSTALDLFRKLSADLNPDYFKVNVKLCLKRLPELFSAAPSDGANRAGGDARISSIRLLDVDTDNIELNNSRPLYFRVKLPPNKRVGFHGKISYSNVDKAKHPKALAFVEYLDAEGKKIPGPFPGMSKSEKYDDYCYLMDSKGVETKLFSLSPPRNAVEAVMGFVGFHIPEGAKVLCGTQLRATTDGPSTAQAALGKVDNHEVSMLGWPLPLDDGRVRVMSIFDEFSRECFAPQANLIEPRPDNAIPLLERDKPELIFVESAWRGNKSTWQYRVSKYAHPPGTELAALLAESKKRGIPSVFWNKEDPVHFDNFIDSASGFDYIFTTAEEAIPLYKKRTNAQINALPFAAEASLHNPIGSSGRNSKVCFAGSYYANRFKERRDDQLMLLNAATNFDFDIFDRNAGAVAKDFCFPERYSPFVRGKLPYAEMNLAYRSYRVFLNVNSVIDSNTMFSRRVFELLACGTPIVSTPSIGIDRMFGNELVWLVQNEHEAKEAIGHLLNDDAEWRRRSLRGIRAIFAEHTFAHRFQQVLDTVGLRHELLPERRVLCIAEADTSAELVALRSVLQAQKLLRTQTRLVVVTNSPELLAQDGAVKVVRNSGDVRNHIADSMLEWNASHLAVLDGKAHYGAHYFQDMLNAFEYSSGNVVGKPINSTDCYSYSKSLAKGSLLIERSVVDRVKESLQTLEDFIQASLRLVAVDKVFASDTANFMDHSAAALIGNAAQISKLIDV</sequence>
<accession>A0A6S6ZAW9</accession>
<protein>
    <recommendedName>
        <fullName evidence="1">Spore protein YkvP/CgeB glycosyl transferase-like domain-containing protein</fullName>
    </recommendedName>
</protein>
<dbReference type="Gene3D" id="3.40.50.2000">
    <property type="entry name" value="Glycogen Phosphorylase B"/>
    <property type="match status" value="1"/>
</dbReference>
<organism evidence="2 3">
    <name type="scientific">Achromobacter kerstersii</name>
    <dbReference type="NCBI Taxonomy" id="1353890"/>
    <lineage>
        <taxon>Bacteria</taxon>
        <taxon>Pseudomonadati</taxon>
        <taxon>Pseudomonadota</taxon>
        <taxon>Betaproteobacteria</taxon>
        <taxon>Burkholderiales</taxon>
        <taxon>Alcaligenaceae</taxon>
        <taxon>Achromobacter</taxon>
    </lineage>
</organism>
<proteinExistence type="predicted"/>